<protein>
    <submittedName>
        <fullName evidence="3">Trypsin</fullName>
    </submittedName>
</protein>
<gene>
    <name evidence="3" type="ORF">Lsha_2231</name>
</gene>
<organism evidence="3 4">
    <name type="scientific">Legionella shakespearei DSM 23087</name>
    <dbReference type="NCBI Taxonomy" id="1122169"/>
    <lineage>
        <taxon>Bacteria</taxon>
        <taxon>Pseudomonadati</taxon>
        <taxon>Pseudomonadota</taxon>
        <taxon>Gammaproteobacteria</taxon>
        <taxon>Legionellales</taxon>
        <taxon>Legionellaceae</taxon>
        <taxon>Legionella</taxon>
    </lineage>
</organism>
<dbReference type="AlphaFoldDB" id="A0A0W0YMV3"/>
<dbReference type="InterPro" id="IPR001254">
    <property type="entry name" value="Trypsin_dom"/>
</dbReference>
<keyword evidence="1" id="KW-0472">Membrane</keyword>
<reference evidence="3 4" key="1">
    <citation type="submission" date="2015-11" db="EMBL/GenBank/DDBJ databases">
        <title>Genomic analysis of 38 Legionella species identifies large and diverse effector repertoires.</title>
        <authorList>
            <person name="Burstein D."/>
            <person name="Amaro F."/>
            <person name="Zusman T."/>
            <person name="Lifshitz Z."/>
            <person name="Cohen O."/>
            <person name="Gilbert J.A."/>
            <person name="Pupko T."/>
            <person name="Shuman H.A."/>
            <person name="Segal G."/>
        </authorList>
    </citation>
    <scope>NUCLEOTIDE SEQUENCE [LARGE SCALE GENOMIC DNA]</scope>
    <source>
        <strain evidence="3 4">ATCC 49655</strain>
    </source>
</reference>
<dbReference type="Pfam" id="PF13365">
    <property type="entry name" value="Trypsin_2"/>
    <property type="match status" value="1"/>
</dbReference>
<dbReference type="Proteomes" id="UP000054600">
    <property type="component" value="Unassembled WGS sequence"/>
</dbReference>
<feature type="domain" description="Peptidase S1" evidence="2">
    <location>
        <begin position="32"/>
        <end position="295"/>
    </location>
</feature>
<evidence type="ECO:0000313" key="3">
    <source>
        <dbReference type="EMBL" id="KTD57846.1"/>
    </source>
</evidence>
<comment type="caution">
    <text evidence="3">The sequence shown here is derived from an EMBL/GenBank/DDBJ whole genome shotgun (WGS) entry which is preliminary data.</text>
</comment>
<dbReference type="PATRIC" id="fig|1122169.6.peg.2561"/>
<proteinExistence type="predicted"/>
<evidence type="ECO:0000259" key="2">
    <source>
        <dbReference type="PROSITE" id="PS50240"/>
    </source>
</evidence>
<dbReference type="Gene3D" id="2.40.10.10">
    <property type="entry name" value="Trypsin-like serine proteases"/>
    <property type="match status" value="2"/>
</dbReference>
<dbReference type="InterPro" id="IPR009003">
    <property type="entry name" value="Peptidase_S1_PA"/>
</dbReference>
<dbReference type="InterPro" id="IPR043504">
    <property type="entry name" value="Peptidase_S1_PA_chymotrypsin"/>
</dbReference>
<accession>A0A0W0YMV3</accession>
<dbReference type="GO" id="GO:0004252">
    <property type="term" value="F:serine-type endopeptidase activity"/>
    <property type="evidence" value="ECO:0007669"/>
    <property type="project" value="InterPro"/>
</dbReference>
<dbReference type="eggNOG" id="COG5640">
    <property type="taxonomic scope" value="Bacteria"/>
</dbReference>
<name>A0A0W0YMV3_9GAMM</name>
<sequence length="301" mass="32421">MGDIVNACKRLGFVVGMCLLAFIIAPAWSVIILDSTFKQSGFKKAEALALAPQFASLIYLKSDLVCGSGSWIGNYAGHGYVLTAGHMFPEGRKANAFSYLTINGREYKGDAVYLHPLWNENNDERTGFDFAIVRLNKEVTGAGDQPALYDGTDEQGKMLTFIGYGWRGTGVKGEDTSIDTEDKPAAAVGLIEFVENAVTPLPTKGDAGSYFGVWLPKEDGSMPNPLDEEGIQKPVSPLSGILGSGDSGGPAWIETKNGWAIAGINSDGSGNAAYGDVSWFPRVSYVRAWIEEVMPKVRFIR</sequence>
<dbReference type="SUPFAM" id="SSF50494">
    <property type="entry name" value="Trypsin-like serine proteases"/>
    <property type="match status" value="1"/>
</dbReference>
<feature type="transmembrane region" description="Helical" evidence="1">
    <location>
        <begin position="12"/>
        <end position="33"/>
    </location>
</feature>
<keyword evidence="1" id="KW-0812">Transmembrane</keyword>
<keyword evidence="4" id="KW-1185">Reference proteome</keyword>
<dbReference type="PROSITE" id="PS50240">
    <property type="entry name" value="TRYPSIN_DOM"/>
    <property type="match status" value="1"/>
</dbReference>
<dbReference type="GO" id="GO:0006508">
    <property type="term" value="P:proteolysis"/>
    <property type="evidence" value="ECO:0007669"/>
    <property type="project" value="InterPro"/>
</dbReference>
<evidence type="ECO:0000313" key="4">
    <source>
        <dbReference type="Proteomes" id="UP000054600"/>
    </source>
</evidence>
<evidence type="ECO:0000256" key="1">
    <source>
        <dbReference type="SAM" id="Phobius"/>
    </source>
</evidence>
<keyword evidence="1" id="KW-1133">Transmembrane helix</keyword>
<dbReference type="STRING" id="1122169.Lsha_2231"/>
<dbReference type="EMBL" id="LNYW01000061">
    <property type="protein sequence ID" value="KTD57846.1"/>
    <property type="molecule type" value="Genomic_DNA"/>
</dbReference>